<dbReference type="InterPro" id="IPR010371">
    <property type="entry name" value="YBR137W-like"/>
</dbReference>
<evidence type="ECO:0000256" key="1">
    <source>
        <dbReference type="HAMAP-Rule" id="MF_00761"/>
    </source>
</evidence>
<dbReference type="PANTHER" id="PTHR28255:SF1">
    <property type="entry name" value="UPF0303 PROTEIN YBR137W"/>
    <property type="match status" value="1"/>
</dbReference>
<evidence type="ECO:0000313" key="4">
    <source>
        <dbReference type="Proteomes" id="UP000216107"/>
    </source>
</evidence>
<keyword evidence="5" id="KW-1185">Reference proteome</keyword>
<name>A0A272EPA2_9RHOO</name>
<reference evidence="3 4" key="2">
    <citation type="submission" date="2017-07" db="EMBL/GenBank/DDBJ databases">
        <title>Candidatus Dactylopiibacterium carminicum, a nitrogen-fixing symbiont of the cochineal insect Dactylopius coccus and Dactylopius opuntiae (Hemiptera: Coccoidea: Dactylopiidae).</title>
        <authorList>
            <person name="Vera A."/>
        </authorList>
    </citation>
    <scope>NUCLEOTIDE SEQUENCE [LARGE SCALE GENOMIC DNA]</scope>
    <source>
        <strain evidence="3 4">NFDCM</strain>
    </source>
</reference>
<dbReference type="SUPFAM" id="SSF143744">
    <property type="entry name" value="GlcG-like"/>
    <property type="match status" value="1"/>
</dbReference>
<proteinExistence type="inferred from homology"/>
<dbReference type="Pfam" id="PF03928">
    <property type="entry name" value="HbpS-like"/>
    <property type="match status" value="1"/>
</dbReference>
<dbReference type="AlphaFoldDB" id="A0A272EPA2"/>
<protein>
    <recommendedName>
        <fullName evidence="1">UPF0303 protein BGI27_14345</fullName>
    </recommendedName>
</protein>
<dbReference type="NCBIfam" id="NF002696">
    <property type="entry name" value="PRK02487.1-5"/>
    <property type="match status" value="1"/>
</dbReference>
<dbReference type="EMBL" id="NMRN01000055">
    <property type="protein sequence ID" value="PAS91886.1"/>
    <property type="molecule type" value="Genomic_DNA"/>
</dbReference>
<dbReference type="HAMAP" id="MF_00761">
    <property type="entry name" value="UPF0303"/>
    <property type="match status" value="1"/>
</dbReference>
<comment type="caution">
    <text evidence="3">The sequence shown here is derived from an EMBL/GenBank/DDBJ whole genome shotgun (WGS) entry which is preliminary data.</text>
</comment>
<dbReference type="Gene3D" id="3.30.450.150">
    <property type="entry name" value="Haem-degrading domain"/>
    <property type="match status" value="1"/>
</dbReference>
<organism evidence="3 4">
    <name type="scientific">Candidatus Dactylopiibacterium carminicum</name>
    <dbReference type="NCBI Taxonomy" id="857335"/>
    <lineage>
        <taxon>Bacteria</taxon>
        <taxon>Pseudomonadati</taxon>
        <taxon>Pseudomonadota</taxon>
        <taxon>Betaproteobacteria</taxon>
        <taxon>Rhodocyclales</taxon>
        <taxon>Rhodocyclaceae</taxon>
        <taxon>Candidatus Dactylopiibacterium</taxon>
    </lineage>
</organism>
<dbReference type="Proteomes" id="UP000216107">
    <property type="component" value="Unassembled WGS sequence"/>
</dbReference>
<accession>A0A272EPA2</accession>
<sequence length="169" mass="18672">MSLIADLDRIALQEQRLQFDHFDADTAWTLGNRLREAALTAGHALAIEIQFHGFPLFHCAMPGTTPENADWLRRKRNMVQRFHKSSYAMALFLLQRGSTLAERYSLPGVDYVAAGGGFPLRLRGVGVIGSVCVSGLMQRDDHEFIVSVLAQMLAVPQAEVALADQEHPG</sequence>
<comment type="similarity">
    <text evidence="1">Belongs to the UPF0303 family.</text>
</comment>
<dbReference type="EMBL" id="MDUX01000057">
    <property type="protein sequence ID" value="KAF7598232.1"/>
    <property type="molecule type" value="Genomic_DNA"/>
</dbReference>
<dbReference type="PANTHER" id="PTHR28255">
    <property type="match status" value="1"/>
</dbReference>
<dbReference type="RefSeq" id="WP_095525535.1">
    <property type="nucleotide sequence ID" value="NZ_MDUX01000057.1"/>
</dbReference>
<dbReference type="Proteomes" id="UP000623509">
    <property type="component" value="Unassembled WGS sequence"/>
</dbReference>
<dbReference type="PIRSF" id="PIRSF008757">
    <property type="entry name" value="UCP008757"/>
    <property type="match status" value="1"/>
</dbReference>
<dbReference type="InterPro" id="IPR005624">
    <property type="entry name" value="PduO/GlcC-like"/>
</dbReference>
<dbReference type="OrthoDB" id="9815315at2"/>
<evidence type="ECO:0000313" key="5">
    <source>
        <dbReference type="Proteomes" id="UP000623509"/>
    </source>
</evidence>
<evidence type="ECO:0000313" key="3">
    <source>
        <dbReference type="EMBL" id="PAS91886.1"/>
    </source>
</evidence>
<gene>
    <name evidence="2" type="ORF">BGI27_14345</name>
    <name evidence="3" type="ORF">CGU29_13975</name>
</gene>
<dbReference type="InterPro" id="IPR038084">
    <property type="entry name" value="PduO/GlcC-like_sf"/>
</dbReference>
<evidence type="ECO:0000313" key="2">
    <source>
        <dbReference type="EMBL" id="KAF7598232.1"/>
    </source>
</evidence>
<reference evidence="2 5" key="1">
    <citation type="submission" date="2016-08" db="EMBL/GenBank/DDBJ databases">
        <title>Candidatus Dactylopiibacterium carminicum genome sequence.</title>
        <authorList>
            <person name="Ramirez-Puebla S.T."/>
            <person name="Ormeno-Orrillo E."/>
            <person name="Vera-Ponce De Leon A."/>
            <person name="Luis L."/>
            <person name="Sanchez-Flores A."/>
            <person name="Monica R."/>
            <person name="Martinez-Romero E."/>
        </authorList>
    </citation>
    <scope>NUCLEOTIDE SEQUENCE [LARGE SCALE GENOMIC DNA]</scope>
    <source>
        <strain evidence="2">END1</strain>
    </source>
</reference>